<accession>A0A382JFT4</accession>
<evidence type="ECO:0000256" key="8">
    <source>
        <dbReference type="ARBA" id="ARBA00023209"/>
    </source>
</evidence>
<evidence type="ECO:0000313" key="11">
    <source>
        <dbReference type="EMBL" id="SVC10706.1"/>
    </source>
</evidence>
<feature type="transmembrane region" description="Helical" evidence="10">
    <location>
        <begin position="149"/>
        <end position="167"/>
    </location>
</feature>
<keyword evidence="4 10" id="KW-0812">Transmembrane</keyword>
<keyword evidence="8" id="KW-0594">Phospholipid biosynthesis</keyword>
<keyword evidence="5 10" id="KW-1133">Transmembrane helix</keyword>
<dbReference type="GO" id="GO:0008654">
    <property type="term" value="P:phospholipid biosynthetic process"/>
    <property type="evidence" value="ECO:0007669"/>
    <property type="project" value="UniProtKB-KW"/>
</dbReference>
<dbReference type="AlphaFoldDB" id="A0A382JFT4"/>
<dbReference type="HAMAP" id="MF_01043">
    <property type="entry name" value="PlsY"/>
    <property type="match status" value="1"/>
</dbReference>
<organism evidence="11">
    <name type="scientific">marine metagenome</name>
    <dbReference type="NCBI Taxonomy" id="408172"/>
    <lineage>
        <taxon>unclassified sequences</taxon>
        <taxon>metagenomes</taxon>
        <taxon>ecological metagenomes</taxon>
    </lineage>
</organism>
<feature type="transmembrane region" description="Helical" evidence="10">
    <location>
        <begin position="80"/>
        <end position="100"/>
    </location>
</feature>
<evidence type="ECO:0000256" key="10">
    <source>
        <dbReference type="SAM" id="Phobius"/>
    </source>
</evidence>
<feature type="non-terminal residue" evidence="11">
    <location>
        <position position="220"/>
    </location>
</feature>
<name>A0A382JFT4_9ZZZZ</name>
<dbReference type="Pfam" id="PF02660">
    <property type="entry name" value="G3P_acyltransf"/>
    <property type="match status" value="1"/>
</dbReference>
<feature type="transmembrane region" description="Helical" evidence="10">
    <location>
        <begin position="6"/>
        <end position="31"/>
    </location>
</feature>
<evidence type="ECO:0000256" key="3">
    <source>
        <dbReference type="ARBA" id="ARBA00022679"/>
    </source>
</evidence>
<evidence type="ECO:0000256" key="4">
    <source>
        <dbReference type="ARBA" id="ARBA00022692"/>
    </source>
</evidence>
<gene>
    <name evidence="11" type="ORF">METZ01_LOCUS263560</name>
</gene>
<keyword evidence="7 10" id="KW-0472">Membrane</keyword>
<dbReference type="PANTHER" id="PTHR30309:SF0">
    <property type="entry name" value="GLYCEROL-3-PHOSPHATE ACYLTRANSFERASE-RELATED"/>
    <property type="match status" value="1"/>
</dbReference>
<evidence type="ECO:0000256" key="6">
    <source>
        <dbReference type="ARBA" id="ARBA00023098"/>
    </source>
</evidence>
<evidence type="ECO:0000256" key="2">
    <source>
        <dbReference type="ARBA" id="ARBA00022516"/>
    </source>
</evidence>
<evidence type="ECO:0000256" key="1">
    <source>
        <dbReference type="ARBA" id="ARBA00022475"/>
    </source>
</evidence>
<keyword evidence="6" id="KW-0443">Lipid metabolism</keyword>
<feature type="transmembrane region" description="Helical" evidence="10">
    <location>
        <begin position="173"/>
        <end position="190"/>
    </location>
</feature>
<dbReference type="SMART" id="SM01207">
    <property type="entry name" value="G3P_acyltransf"/>
    <property type="match status" value="1"/>
</dbReference>
<sequence>VPIDYVIIQKVIAAVLVGYLLGSIPFALIAARLRGVDIFSTGSQMAGTANVFWNVGRRTGTLVFIGDVAKGSAAVIIAQMLDVSSLLVLLAGGAAIFGHWKSLFAGFRGGDGMASLMGVTLAVIPSMALLGIATGFAVILVTRRSIWRSSWGIAACFAALISLSLYYKVDQEMVLGLTGLAIFVLVRSTIARRRRIDLPGEGEILLDLDLDIDLDADLGP</sequence>
<protein>
    <submittedName>
        <fullName evidence="11">Uncharacterized protein</fullName>
    </submittedName>
</protein>
<dbReference type="EMBL" id="UINC01073946">
    <property type="protein sequence ID" value="SVC10706.1"/>
    <property type="molecule type" value="Genomic_DNA"/>
</dbReference>
<keyword evidence="1" id="KW-1003">Cell membrane</keyword>
<feature type="non-terminal residue" evidence="11">
    <location>
        <position position="1"/>
    </location>
</feature>
<proteinExistence type="inferred from homology"/>
<evidence type="ECO:0000256" key="5">
    <source>
        <dbReference type="ARBA" id="ARBA00022989"/>
    </source>
</evidence>
<dbReference type="InterPro" id="IPR003811">
    <property type="entry name" value="G3P_acylTferase_PlsY"/>
</dbReference>
<keyword evidence="3" id="KW-0808">Transferase</keyword>
<reference evidence="11" key="1">
    <citation type="submission" date="2018-05" db="EMBL/GenBank/DDBJ databases">
        <authorList>
            <person name="Lanie J.A."/>
            <person name="Ng W.-L."/>
            <person name="Kazmierczak K.M."/>
            <person name="Andrzejewski T.M."/>
            <person name="Davidsen T.M."/>
            <person name="Wayne K.J."/>
            <person name="Tettelin H."/>
            <person name="Glass J.I."/>
            <person name="Rusch D."/>
            <person name="Podicherti R."/>
            <person name="Tsui H.-C.T."/>
            <person name="Winkler M.E."/>
        </authorList>
    </citation>
    <scope>NUCLEOTIDE SEQUENCE</scope>
</reference>
<keyword evidence="9" id="KW-1208">Phospholipid metabolism</keyword>
<dbReference type="GO" id="GO:0005886">
    <property type="term" value="C:plasma membrane"/>
    <property type="evidence" value="ECO:0007669"/>
    <property type="project" value="InterPro"/>
</dbReference>
<dbReference type="PANTHER" id="PTHR30309">
    <property type="entry name" value="INNER MEMBRANE PROTEIN YGIH"/>
    <property type="match status" value="1"/>
</dbReference>
<feature type="transmembrane region" description="Helical" evidence="10">
    <location>
        <begin position="120"/>
        <end position="142"/>
    </location>
</feature>
<dbReference type="GO" id="GO:0043772">
    <property type="term" value="F:acyl-phosphate glycerol-3-phosphate acyltransferase activity"/>
    <property type="evidence" value="ECO:0007669"/>
    <property type="project" value="InterPro"/>
</dbReference>
<evidence type="ECO:0000256" key="9">
    <source>
        <dbReference type="ARBA" id="ARBA00023264"/>
    </source>
</evidence>
<evidence type="ECO:0000256" key="7">
    <source>
        <dbReference type="ARBA" id="ARBA00023136"/>
    </source>
</evidence>
<keyword evidence="2" id="KW-0444">Lipid biosynthesis</keyword>